<comment type="caution">
    <text evidence="2">The sequence shown here is derived from an EMBL/GenBank/DDBJ whole genome shotgun (WGS) entry which is preliminary data.</text>
</comment>
<dbReference type="AlphaFoldDB" id="A0AAW2HTM7"/>
<feature type="compositionally biased region" description="Basic and acidic residues" evidence="1">
    <location>
        <begin position="383"/>
        <end position="410"/>
    </location>
</feature>
<feature type="compositionally biased region" description="Basic and acidic residues" evidence="1">
    <location>
        <begin position="500"/>
        <end position="516"/>
    </location>
</feature>
<evidence type="ECO:0000313" key="2">
    <source>
        <dbReference type="EMBL" id="KAL0273297.1"/>
    </source>
</evidence>
<sequence>MPVFNDVGFYFGSHNPYSSSYPVGGGTFLPRSKGFTPGYFNYQNKFSTGTNSGLSGRYQPSNPRPYNPVFKYNDTRTPPTFISSYITYSDWKDSQLASQLRGDNFRWKQDKVYRPRRPVFIDTSTIDLSRPKRPVEIKQPPTEKKENAVVGVNEGKAIVRRDNCEEGTIKRGRTVVRIYSKVLKENPYLPTKQSVRESVKQVEGIKRVPTEPNVPRLDETEDSDDEDSDPELEREATVKRKETVRKVKPKQDESETEKEDDPKDFGRITRKIKERSERRVSMDKSNGDIIGQHEIPEARRMSNCSTISNDSRRLSMELIEEQAAILDDLINEELARKDADDYFSDPKRGTVKIPNKHKLLKKKMSKRSGVEREESSNTDDDDSPLKKSSSDLEARRRTLRRRSDASKTDNESEDSSSSSRRNSLFHDLIIEETIKEENCEGKPEKKPRKPGTVKKGTIKPLKNIKKISAIVEVEDKPKSPKFFIDSFVVESIPEQNVDSKTNDAKENIPAKDKPDNTAKTNKRQTTAKTGLKTGTDAEAVKRGAAETSTVKEKQVRGPLTECKSANIKQDTNLKKEQPPTTNDTTSKPVKKEVVKKEAVVAPAVDKTKEPPAEPKPTTNLKKDTVIRKEAAATTTTKDKKDRFKINNHS</sequence>
<protein>
    <submittedName>
        <fullName evidence="2">Uncharacterized protein</fullName>
    </submittedName>
</protein>
<organism evidence="2">
    <name type="scientific">Menopon gallinae</name>
    <name type="common">poultry shaft louse</name>
    <dbReference type="NCBI Taxonomy" id="328185"/>
    <lineage>
        <taxon>Eukaryota</taxon>
        <taxon>Metazoa</taxon>
        <taxon>Ecdysozoa</taxon>
        <taxon>Arthropoda</taxon>
        <taxon>Hexapoda</taxon>
        <taxon>Insecta</taxon>
        <taxon>Pterygota</taxon>
        <taxon>Neoptera</taxon>
        <taxon>Paraneoptera</taxon>
        <taxon>Psocodea</taxon>
        <taxon>Troctomorpha</taxon>
        <taxon>Phthiraptera</taxon>
        <taxon>Amblycera</taxon>
        <taxon>Menoponidae</taxon>
        <taxon>Menopon</taxon>
    </lineage>
</organism>
<feature type="region of interest" description="Disordered" evidence="1">
    <location>
        <begin position="338"/>
        <end position="458"/>
    </location>
</feature>
<accession>A0AAW2HTM7</accession>
<feature type="region of interest" description="Disordered" evidence="1">
    <location>
        <begin position="51"/>
        <end position="72"/>
    </location>
</feature>
<feature type="compositionally biased region" description="Basic and acidic residues" evidence="1">
    <location>
        <begin position="274"/>
        <end position="286"/>
    </location>
</feature>
<feature type="compositionally biased region" description="Basic and acidic residues" evidence="1">
    <location>
        <begin position="428"/>
        <end position="444"/>
    </location>
</feature>
<feature type="compositionally biased region" description="Polar residues" evidence="1">
    <location>
        <begin position="517"/>
        <end position="528"/>
    </location>
</feature>
<feature type="compositionally biased region" description="Polar residues" evidence="1">
    <location>
        <begin position="51"/>
        <end position="61"/>
    </location>
</feature>
<gene>
    <name evidence="2" type="ORF">PYX00_006000</name>
</gene>
<feature type="compositionally biased region" description="Acidic residues" evidence="1">
    <location>
        <begin position="219"/>
        <end position="230"/>
    </location>
</feature>
<feature type="region of interest" description="Disordered" evidence="1">
    <location>
        <begin position="193"/>
        <end position="306"/>
    </location>
</feature>
<evidence type="ECO:0000256" key="1">
    <source>
        <dbReference type="SAM" id="MobiDB-lite"/>
    </source>
</evidence>
<reference evidence="2" key="1">
    <citation type="journal article" date="2024" name="Gigascience">
        <title>Chromosome-level genome of the poultry shaft louse Menopon gallinae provides insight into the host-switching and adaptive evolution of parasitic lice.</title>
        <authorList>
            <person name="Xu Y."/>
            <person name="Ma L."/>
            <person name="Liu S."/>
            <person name="Liang Y."/>
            <person name="Liu Q."/>
            <person name="He Z."/>
            <person name="Tian L."/>
            <person name="Duan Y."/>
            <person name="Cai W."/>
            <person name="Li H."/>
            <person name="Song F."/>
        </authorList>
    </citation>
    <scope>NUCLEOTIDE SEQUENCE</scope>
    <source>
        <strain evidence="2">Cailab_2023a</strain>
    </source>
</reference>
<feature type="compositionally biased region" description="Basic and acidic residues" evidence="1">
    <location>
        <begin position="194"/>
        <end position="209"/>
    </location>
</feature>
<feature type="compositionally biased region" description="Basic and acidic residues" evidence="1">
    <location>
        <begin position="338"/>
        <end position="348"/>
    </location>
</feature>
<dbReference type="EMBL" id="JARGDH010000003">
    <property type="protein sequence ID" value="KAL0273297.1"/>
    <property type="molecule type" value="Genomic_DNA"/>
</dbReference>
<feature type="region of interest" description="Disordered" evidence="1">
    <location>
        <begin position="494"/>
        <end position="649"/>
    </location>
</feature>
<feature type="compositionally biased region" description="Basic residues" evidence="1">
    <location>
        <begin position="354"/>
        <end position="366"/>
    </location>
</feature>
<feature type="compositionally biased region" description="Basic and acidic residues" evidence="1">
    <location>
        <begin position="231"/>
        <end position="253"/>
    </location>
</feature>
<feature type="compositionally biased region" description="Basic and acidic residues" evidence="1">
    <location>
        <begin position="589"/>
        <end position="598"/>
    </location>
</feature>
<feature type="compositionally biased region" description="Basic and acidic residues" evidence="1">
    <location>
        <begin position="620"/>
        <end position="649"/>
    </location>
</feature>
<name>A0AAW2HTM7_9NEOP</name>
<proteinExistence type="predicted"/>
<feature type="compositionally biased region" description="Basic and acidic residues" evidence="1">
    <location>
        <begin position="538"/>
        <end position="555"/>
    </location>
</feature>